<feature type="compositionally biased region" description="Basic and acidic residues" evidence="1">
    <location>
        <begin position="394"/>
        <end position="407"/>
    </location>
</feature>
<dbReference type="AlphaFoldDB" id="A0A218YUC8"/>
<dbReference type="Proteomes" id="UP000242519">
    <property type="component" value="Unassembled WGS sequence"/>
</dbReference>
<evidence type="ECO:0000313" key="3">
    <source>
        <dbReference type="EMBL" id="OWO99046.1"/>
    </source>
</evidence>
<sequence length="547" mass="61002">MATSTVTYGATSTTTLTTTVSLSFVGPSFTIFNPPPNTLPVQYTTFRAQSNLVTTYTPSPLPIFVLTNVVGIAINPDGSPLATRTLSQTAPSQSTSTSSPTKTCAYVTWSCLGWSTSKQALVGTAISVGGLLLILLLWWLFWWRPHNAKIRIKRGEPPPDIESGKQSTSVRIRSRIGTPRRENPEILSTSSPPPSRRRSGSIKIVASAPVMSEPPAYRVVPREFSASRMPAEERVDMSTSRDLDPTALPRTDEGGYRTRSTRESRNSREADISRPVSARNIGKSGGAKHREDPGPGGELKGRENEGRRARDEGEAMDRRDGQGHRGPDEENTQRRFKARVSRGYEEEHAVKRRHHSCNQRDEDGFDARRDRSPGRGPTHRDRDRRRPRSASPPPRERPRDHKKEQKNSEGSGLKKYLPLLPLVFGLLHTYAEPDGGWDQYIPEEKRKGKGKLKNTPRVPNRQTEHTTPLVDKALTEKKGTEEDLHGCHLEVEENNSRVIRHKGEVVTALRAHRRHLDADIPPEIVEEIGEGGKEDMMAPMTMIIVTM</sequence>
<feature type="region of interest" description="Disordered" evidence="1">
    <location>
        <begin position="229"/>
        <end position="412"/>
    </location>
</feature>
<reference evidence="3 4" key="1">
    <citation type="submission" date="2017-04" db="EMBL/GenBank/DDBJ databases">
        <title>Draft genome sequence of Marssonina coronaria NL1: causal agent of apple blotch.</title>
        <authorList>
            <person name="Cheng Q."/>
        </authorList>
    </citation>
    <scope>NUCLEOTIDE SEQUENCE [LARGE SCALE GENOMIC DNA]</scope>
    <source>
        <strain evidence="3 4">NL1</strain>
    </source>
</reference>
<evidence type="ECO:0000256" key="2">
    <source>
        <dbReference type="SAM" id="Phobius"/>
    </source>
</evidence>
<evidence type="ECO:0000256" key="1">
    <source>
        <dbReference type="SAM" id="MobiDB-lite"/>
    </source>
</evidence>
<dbReference type="EMBL" id="MZNU01000371">
    <property type="protein sequence ID" value="OWO99046.1"/>
    <property type="molecule type" value="Genomic_DNA"/>
</dbReference>
<feature type="compositionally biased region" description="Basic and acidic residues" evidence="1">
    <location>
        <begin position="358"/>
        <end position="381"/>
    </location>
</feature>
<evidence type="ECO:0000313" key="4">
    <source>
        <dbReference type="Proteomes" id="UP000242519"/>
    </source>
</evidence>
<feature type="compositionally biased region" description="Basic and acidic residues" evidence="1">
    <location>
        <begin position="288"/>
        <end position="333"/>
    </location>
</feature>
<feature type="compositionally biased region" description="Basic and acidic residues" evidence="1">
    <location>
        <begin position="230"/>
        <end position="272"/>
    </location>
</feature>
<keyword evidence="2" id="KW-0472">Membrane</keyword>
<organism evidence="3 4">
    <name type="scientific">Diplocarpon coronariae</name>
    <dbReference type="NCBI Taxonomy" id="2795749"/>
    <lineage>
        <taxon>Eukaryota</taxon>
        <taxon>Fungi</taxon>
        <taxon>Dikarya</taxon>
        <taxon>Ascomycota</taxon>
        <taxon>Pezizomycotina</taxon>
        <taxon>Leotiomycetes</taxon>
        <taxon>Helotiales</taxon>
        <taxon>Drepanopezizaceae</taxon>
        <taxon>Diplocarpon</taxon>
    </lineage>
</organism>
<protein>
    <submittedName>
        <fullName evidence="3">Uncharacterized protein</fullName>
    </submittedName>
</protein>
<proteinExistence type="predicted"/>
<dbReference type="InParanoid" id="A0A218YUC8"/>
<name>A0A218YUC8_9HELO</name>
<gene>
    <name evidence="3" type="ORF">B2J93_6623</name>
</gene>
<feature type="transmembrane region" description="Helical" evidence="2">
    <location>
        <begin position="120"/>
        <end position="143"/>
    </location>
</feature>
<keyword evidence="2" id="KW-1133">Transmembrane helix</keyword>
<comment type="caution">
    <text evidence="3">The sequence shown here is derived from an EMBL/GenBank/DDBJ whole genome shotgun (WGS) entry which is preliminary data.</text>
</comment>
<keyword evidence="2" id="KW-0812">Transmembrane</keyword>
<accession>A0A218YUC8</accession>
<feature type="region of interest" description="Disordered" evidence="1">
    <location>
        <begin position="152"/>
        <end position="207"/>
    </location>
</feature>
<dbReference type="OrthoDB" id="3563816at2759"/>
<keyword evidence="4" id="KW-1185">Reference proteome</keyword>